<name>A0AAU8B9F2_9VIRU</name>
<accession>A0AAU8B9F2</accession>
<reference evidence="2" key="1">
    <citation type="submission" date="2024-03" db="EMBL/GenBank/DDBJ databases">
        <title>Diverse circular DNA viruses in blood, oral, and fecal samples of captive lemurs.</title>
        <authorList>
            <person name="Paietta E.N."/>
            <person name="Kraberger S."/>
            <person name="Lund M.C."/>
            <person name="Custer J.M."/>
            <person name="Vargas K.M."/>
            <person name="Ehmke E.E."/>
            <person name="Yoder A.D."/>
            <person name="Varsani A."/>
        </authorList>
    </citation>
    <scope>NUCLEOTIDE SEQUENCE</scope>
    <source>
        <strain evidence="2">Duke_43SS_81</strain>
    </source>
</reference>
<dbReference type="InterPro" id="IPR014131">
    <property type="entry name" value="Chlamydia_phage_Vp3"/>
</dbReference>
<dbReference type="EMBL" id="PP511895">
    <property type="protein sequence ID" value="XCD08593.1"/>
    <property type="molecule type" value="Genomic_DNA"/>
</dbReference>
<feature type="region of interest" description="Disordered" evidence="1">
    <location>
        <begin position="131"/>
        <end position="162"/>
    </location>
</feature>
<evidence type="ECO:0000313" key="2">
    <source>
        <dbReference type="EMBL" id="XCD08593.1"/>
    </source>
</evidence>
<sequence length="162" mass="17540">MSNSHGMIRSAYTFDSDAVSNETALDCGDEAVTQQCFKDECDINILLAKFAVTGQLPDNVRVPQFVDFEETFDFQSSMNVIRAAEEAFAAMPADVRDRFQNDPGRFLEFANDASNYDEALKMGLAIKRPEKAAVGPEKGLPEPSVDLGSVRPGGADPGSPQA</sequence>
<evidence type="ECO:0000256" key="1">
    <source>
        <dbReference type="SAM" id="MobiDB-lite"/>
    </source>
</evidence>
<proteinExistence type="predicted"/>
<dbReference type="Pfam" id="PF09675">
    <property type="entry name" value="Chlamy_scaf"/>
    <property type="match status" value="1"/>
</dbReference>
<protein>
    <submittedName>
        <fullName evidence="2">Internal scaffolding protein</fullName>
    </submittedName>
</protein>
<organism evidence="2">
    <name type="scientific">Dulem virus 103</name>
    <dbReference type="NCBI Taxonomy" id="3145580"/>
    <lineage>
        <taxon>Viruses</taxon>
        <taxon>Monodnaviria</taxon>
        <taxon>Sangervirae</taxon>
        <taxon>Phixviricota</taxon>
        <taxon>Malgrandaviricetes</taxon>
        <taxon>Petitvirales</taxon>
        <taxon>Microviridae</taxon>
        <taxon>Microvirus</taxon>
    </lineage>
</organism>